<dbReference type="SMART" id="SM00198">
    <property type="entry name" value="SCP"/>
    <property type="match status" value="1"/>
</dbReference>
<feature type="domain" description="SCP" evidence="1">
    <location>
        <begin position="61"/>
        <end position="208"/>
    </location>
</feature>
<protein>
    <submittedName>
        <fullName evidence="2">Oidioi.mRNA.OKI2018_I69.chr1.g1479.t1.cds</fullName>
    </submittedName>
</protein>
<dbReference type="SUPFAM" id="SSF55797">
    <property type="entry name" value="PR-1-like"/>
    <property type="match status" value="1"/>
</dbReference>
<name>A0ABN7STA5_OIKDI</name>
<evidence type="ECO:0000259" key="1">
    <source>
        <dbReference type="SMART" id="SM00198"/>
    </source>
</evidence>
<dbReference type="PRINTS" id="PR00837">
    <property type="entry name" value="V5TPXLIKE"/>
</dbReference>
<dbReference type="InterPro" id="IPR035940">
    <property type="entry name" value="CAP_sf"/>
</dbReference>
<evidence type="ECO:0000313" key="2">
    <source>
        <dbReference type="EMBL" id="CAG5104717.1"/>
    </source>
</evidence>
<reference evidence="2 3" key="1">
    <citation type="submission" date="2021-04" db="EMBL/GenBank/DDBJ databases">
        <authorList>
            <person name="Bliznina A."/>
        </authorList>
    </citation>
    <scope>NUCLEOTIDE SEQUENCE [LARGE SCALE GENOMIC DNA]</scope>
</reference>
<dbReference type="Gene3D" id="3.40.33.10">
    <property type="entry name" value="CAP"/>
    <property type="match status" value="1"/>
</dbReference>
<dbReference type="EMBL" id="OU015566">
    <property type="protein sequence ID" value="CAG5104717.1"/>
    <property type="molecule type" value="Genomic_DNA"/>
</dbReference>
<dbReference type="InterPro" id="IPR001283">
    <property type="entry name" value="CRISP-related"/>
</dbReference>
<dbReference type="Pfam" id="PF00188">
    <property type="entry name" value="CAP"/>
    <property type="match status" value="1"/>
</dbReference>
<dbReference type="PANTHER" id="PTHR10334">
    <property type="entry name" value="CYSTEINE-RICH SECRETORY PROTEIN-RELATED"/>
    <property type="match status" value="1"/>
</dbReference>
<dbReference type="Proteomes" id="UP001158576">
    <property type="component" value="Chromosome 1"/>
</dbReference>
<evidence type="ECO:0000313" key="3">
    <source>
        <dbReference type="Proteomes" id="UP001158576"/>
    </source>
</evidence>
<sequence length="222" mass="25109">MSALDTVEAVVTALTTAPAEIPENGYILEGMPDEVLQVAYTVQDAIEISQYFQLDMEAIQAGRNKALEFHNKKRELHEGTNPMILNKHANRRAQDWADKIAAGEEYGYDPENRVCGENIVLINLQSDLDYMTLADFQHTGEDCVNRWYQQIEDYDFENHTNLNNKKVGSFTQLIWKTSQILGVGIALEKDGNYIVVVCRYFQEGNIVGQRAQQVGQLIESCS</sequence>
<dbReference type="InterPro" id="IPR034113">
    <property type="entry name" value="SCP_GAPR1-like"/>
</dbReference>
<accession>A0ABN7STA5</accession>
<keyword evidence="3" id="KW-1185">Reference proteome</keyword>
<gene>
    <name evidence="2" type="ORF">OKIOD_LOCUS10244</name>
</gene>
<dbReference type="CDD" id="cd05382">
    <property type="entry name" value="CAP_GAPR1-like"/>
    <property type="match status" value="1"/>
</dbReference>
<dbReference type="InterPro" id="IPR014044">
    <property type="entry name" value="CAP_dom"/>
</dbReference>
<proteinExistence type="predicted"/>
<organism evidence="2 3">
    <name type="scientific">Oikopleura dioica</name>
    <name type="common">Tunicate</name>
    <dbReference type="NCBI Taxonomy" id="34765"/>
    <lineage>
        <taxon>Eukaryota</taxon>
        <taxon>Metazoa</taxon>
        <taxon>Chordata</taxon>
        <taxon>Tunicata</taxon>
        <taxon>Appendicularia</taxon>
        <taxon>Copelata</taxon>
        <taxon>Oikopleuridae</taxon>
        <taxon>Oikopleura</taxon>
    </lineage>
</organism>